<comment type="caution">
    <text evidence="1">The sequence shown here is derived from an EMBL/GenBank/DDBJ whole genome shotgun (WGS) entry which is preliminary data.</text>
</comment>
<gene>
    <name evidence="1" type="ORF">SDC9_103615</name>
</gene>
<dbReference type="AlphaFoldDB" id="A0A645AUJ7"/>
<name>A0A645AUJ7_9ZZZZ</name>
<reference evidence="1" key="1">
    <citation type="submission" date="2019-08" db="EMBL/GenBank/DDBJ databases">
        <authorList>
            <person name="Kucharzyk K."/>
            <person name="Murdoch R.W."/>
            <person name="Higgins S."/>
            <person name="Loffler F."/>
        </authorList>
    </citation>
    <scope>NUCLEOTIDE SEQUENCE</scope>
</reference>
<accession>A0A645AUJ7</accession>
<proteinExistence type="predicted"/>
<sequence>MTKSTHGMTTYAVEVHGKSAHTCGFIDDSIHTGAIDTNATSHFRVIFHKIL</sequence>
<protein>
    <submittedName>
        <fullName evidence="1">Uncharacterized protein</fullName>
    </submittedName>
</protein>
<evidence type="ECO:0000313" key="1">
    <source>
        <dbReference type="EMBL" id="MPM56800.1"/>
    </source>
</evidence>
<organism evidence="1">
    <name type="scientific">bioreactor metagenome</name>
    <dbReference type="NCBI Taxonomy" id="1076179"/>
    <lineage>
        <taxon>unclassified sequences</taxon>
        <taxon>metagenomes</taxon>
        <taxon>ecological metagenomes</taxon>
    </lineage>
</organism>
<dbReference type="EMBL" id="VSSQ01015935">
    <property type="protein sequence ID" value="MPM56800.1"/>
    <property type="molecule type" value="Genomic_DNA"/>
</dbReference>